<gene>
    <name evidence="3" type="ORF">R2G56_03425</name>
</gene>
<proteinExistence type="predicted"/>
<evidence type="ECO:0000259" key="2">
    <source>
        <dbReference type="Pfam" id="PF00144"/>
    </source>
</evidence>
<dbReference type="InterPro" id="IPR050491">
    <property type="entry name" value="AmpC-like"/>
</dbReference>
<accession>A0ABU4AGE3</accession>
<evidence type="ECO:0000313" key="4">
    <source>
        <dbReference type="Proteomes" id="UP001185659"/>
    </source>
</evidence>
<keyword evidence="1" id="KW-0732">Signal</keyword>
<dbReference type="InterPro" id="IPR001466">
    <property type="entry name" value="Beta-lactam-related"/>
</dbReference>
<name>A0ABU4AGE3_9HYPH</name>
<evidence type="ECO:0000313" key="3">
    <source>
        <dbReference type="EMBL" id="MDV6225327.1"/>
    </source>
</evidence>
<keyword evidence="3" id="KW-0378">Hydrolase</keyword>
<protein>
    <submittedName>
        <fullName evidence="3">Serine hydrolase domain-containing protein</fullName>
        <ecNumber evidence="3">3.1.1.103</ecNumber>
    </submittedName>
</protein>
<reference evidence="3 4" key="1">
    <citation type="submission" date="2023-10" db="EMBL/GenBank/DDBJ databases">
        <authorList>
            <person name="Venkata Ramana C."/>
            <person name="Sasikala C."/>
            <person name="Dhurka M."/>
        </authorList>
    </citation>
    <scope>NUCLEOTIDE SEQUENCE [LARGE SCALE GENOMIC DNA]</scope>
    <source>
        <strain evidence="3 4">KCTC 32151</strain>
    </source>
</reference>
<sequence>MTKSGISKKITGRATLLAATAGAALCASGGAAAAQACVADPATVIAAAPTAAMTQTPLPDALAEKLDVAVRDALGKAAAPGFIVGVRTPEGHWSGAWGVADPATGAPMEVGMHTRIGSITKTFTGTLLMQLVEAGKISLDDRIETYVPGVPNGDKITLRHLANMTSGVSSYTRAEPFLEVFLEHPQVVYKPEQLLAFAIPDSPVFEPGEAFDYSNTNTVLLGMVIEQVTGMPIGDALKTMVFDKLGLKNTVWPGDSTEIPEPFPQGFTLQGNAATPENPSNATHWNPSWGWTAGEMISNLDDLLTYGRALGTGQGLLGEEAQEVRLTSFPEPMGYGIGMGCTGGWVGHTGELPGYNTTLFYNTAHDITVVVQGNSDIRSGDCADEDVLPDNPTDVSCSSPASRIFDAVSVALGHPFSMTPAE</sequence>
<dbReference type="GO" id="GO:0016787">
    <property type="term" value="F:hydrolase activity"/>
    <property type="evidence" value="ECO:0007669"/>
    <property type="project" value="UniProtKB-KW"/>
</dbReference>
<comment type="caution">
    <text evidence="3">The sequence shown here is derived from an EMBL/GenBank/DDBJ whole genome shotgun (WGS) entry which is preliminary data.</text>
</comment>
<dbReference type="PANTHER" id="PTHR46825:SF7">
    <property type="entry name" value="D-ALANYL-D-ALANINE CARBOXYPEPTIDASE"/>
    <property type="match status" value="1"/>
</dbReference>
<dbReference type="Proteomes" id="UP001185659">
    <property type="component" value="Unassembled WGS sequence"/>
</dbReference>
<dbReference type="InterPro" id="IPR012338">
    <property type="entry name" value="Beta-lactam/transpept-like"/>
</dbReference>
<dbReference type="Gene3D" id="3.40.710.10">
    <property type="entry name" value="DD-peptidase/beta-lactamase superfamily"/>
    <property type="match status" value="1"/>
</dbReference>
<feature type="chain" id="PRO_5045843731" evidence="1">
    <location>
        <begin position="34"/>
        <end position="422"/>
    </location>
</feature>
<dbReference type="RefSeq" id="WP_317560448.1">
    <property type="nucleotide sequence ID" value="NZ_JAWLIP010000001.1"/>
</dbReference>
<keyword evidence="4" id="KW-1185">Reference proteome</keyword>
<dbReference type="PANTHER" id="PTHR46825">
    <property type="entry name" value="D-ALANYL-D-ALANINE-CARBOXYPEPTIDASE/ENDOPEPTIDASE AMPH"/>
    <property type="match status" value="1"/>
</dbReference>
<dbReference type="EC" id="3.1.1.103" evidence="3"/>
<evidence type="ECO:0000256" key="1">
    <source>
        <dbReference type="SAM" id="SignalP"/>
    </source>
</evidence>
<dbReference type="Pfam" id="PF00144">
    <property type="entry name" value="Beta-lactamase"/>
    <property type="match status" value="1"/>
</dbReference>
<feature type="signal peptide" evidence="1">
    <location>
        <begin position="1"/>
        <end position="33"/>
    </location>
</feature>
<dbReference type="SUPFAM" id="SSF56601">
    <property type="entry name" value="beta-lactamase/transpeptidase-like"/>
    <property type="match status" value="1"/>
</dbReference>
<feature type="domain" description="Beta-lactamase-related" evidence="2">
    <location>
        <begin position="70"/>
        <end position="377"/>
    </location>
</feature>
<dbReference type="EMBL" id="JAWLIP010000001">
    <property type="protein sequence ID" value="MDV6225327.1"/>
    <property type="molecule type" value="Genomic_DNA"/>
</dbReference>
<organism evidence="3 4">
    <name type="scientific">Nitratireductor aquimarinus</name>
    <dbReference type="NCBI Taxonomy" id="889300"/>
    <lineage>
        <taxon>Bacteria</taxon>
        <taxon>Pseudomonadati</taxon>
        <taxon>Pseudomonadota</taxon>
        <taxon>Alphaproteobacteria</taxon>
        <taxon>Hyphomicrobiales</taxon>
        <taxon>Phyllobacteriaceae</taxon>
        <taxon>Nitratireductor</taxon>
    </lineage>
</organism>